<feature type="transmembrane region" description="Helical" evidence="1">
    <location>
        <begin position="74"/>
        <end position="96"/>
    </location>
</feature>
<evidence type="ECO:0000313" key="4">
    <source>
        <dbReference type="Proteomes" id="UP000538955"/>
    </source>
</evidence>
<accession>A0A7X9WG10</accession>
<dbReference type="EMBL" id="JABBMI010000063">
    <property type="protein sequence ID" value="NMK54639.1"/>
    <property type="molecule type" value="Genomic_DNA"/>
</dbReference>
<evidence type="ECO:0000313" key="2">
    <source>
        <dbReference type="EMBL" id="NMK54639.1"/>
    </source>
</evidence>
<reference evidence="4 5" key="1">
    <citation type="submission" date="2020-04" db="EMBL/GenBank/DDBJ databases">
        <title>The Epidemiology and Molecular Characteristics of Linezolid-Resistant Staphylococcus capitis in Huashan Hospital, Shanghai.</title>
        <authorList>
            <person name="Ding L."/>
            <person name="Li P."/>
            <person name="Yang Y."/>
            <person name="Lin D."/>
            <person name="Xu X."/>
        </authorList>
    </citation>
    <scope>NUCLEOTIDE SEQUENCE [LARGE SCALE GENOMIC DNA]</scope>
    <source>
        <strain evidence="3 5">12-86</strain>
        <strain evidence="2 4">17-84</strain>
    </source>
</reference>
<protein>
    <recommendedName>
        <fullName evidence="6">Phage protein</fullName>
    </recommendedName>
</protein>
<organism evidence="3 5">
    <name type="scientific">Staphylococcus capitis</name>
    <dbReference type="NCBI Taxonomy" id="29388"/>
    <lineage>
        <taxon>Bacteria</taxon>
        <taxon>Bacillati</taxon>
        <taxon>Bacillota</taxon>
        <taxon>Bacilli</taxon>
        <taxon>Bacillales</taxon>
        <taxon>Staphylococcaceae</taxon>
        <taxon>Staphylococcus</taxon>
    </lineage>
</organism>
<dbReference type="AlphaFoldDB" id="A0A7X9WG10"/>
<keyword evidence="4" id="KW-1185">Reference proteome</keyword>
<dbReference type="RefSeq" id="WP_030063388.1">
    <property type="nucleotide sequence ID" value="NZ_CP092859.1"/>
</dbReference>
<gene>
    <name evidence="3" type="ORF">HHM13_06655</name>
    <name evidence="2" type="ORF">HHM24_07885</name>
</gene>
<keyword evidence="1" id="KW-1133">Transmembrane helix</keyword>
<feature type="transmembrane region" description="Helical" evidence="1">
    <location>
        <begin position="6"/>
        <end position="29"/>
    </location>
</feature>
<evidence type="ECO:0000313" key="5">
    <source>
        <dbReference type="Proteomes" id="UP000550736"/>
    </source>
</evidence>
<keyword evidence="1" id="KW-0812">Transmembrane</keyword>
<comment type="caution">
    <text evidence="3">The sequence shown here is derived from an EMBL/GenBank/DDBJ whole genome shotgun (WGS) entry which is preliminary data.</text>
</comment>
<keyword evidence="1" id="KW-0472">Membrane</keyword>
<dbReference type="Proteomes" id="UP000538955">
    <property type="component" value="Unassembled WGS sequence"/>
</dbReference>
<sequence length="108" mass="12516">MNTLNTVMLCIGLFFVIPSMIYLTIYYIVNTIVLYQKSKTKTSISTNIYGVKEIKYNVSPRLLRIQTKLKENRVFGAIGFVFGLFMIDIPLLYILLEFLKDFLPSLSF</sequence>
<evidence type="ECO:0000313" key="3">
    <source>
        <dbReference type="EMBL" id="NMK97775.1"/>
    </source>
</evidence>
<dbReference type="Proteomes" id="UP000550736">
    <property type="component" value="Unassembled WGS sequence"/>
</dbReference>
<dbReference type="EMBL" id="JABBLX010000014">
    <property type="protein sequence ID" value="NMK97775.1"/>
    <property type="molecule type" value="Genomic_DNA"/>
</dbReference>
<evidence type="ECO:0008006" key="6">
    <source>
        <dbReference type="Google" id="ProtNLM"/>
    </source>
</evidence>
<name>A0A7X9WG10_STACP</name>
<evidence type="ECO:0000256" key="1">
    <source>
        <dbReference type="SAM" id="Phobius"/>
    </source>
</evidence>
<proteinExistence type="predicted"/>